<dbReference type="SUPFAM" id="SSF51294">
    <property type="entry name" value="Hedgehog/intein (Hint) domain"/>
    <property type="match status" value="1"/>
</dbReference>
<organism evidence="1 2">
    <name type="scientific">Pseudobacteriovorax antillogorgiicola</name>
    <dbReference type="NCBI Taxonomy" id="1513793"/>
    <lineage>
        <taxon>Bacteria</taxon>
        <taxon>Pseudomonadati</taxon>
        <taxon>Bdellovibrionota</taxon>
        <taxon>Oligoflexia</taxon>
        <taxon>Oligoflexales</taxon>
        <taxon>Pseudobacteriovoracaceae</taxon>
        <taxon>Pseudobacteriovorax</taxon>
    </lineage>
</organism>
<evidence type="ECO:0000313" key="1">
    <source>
        <dbReference type="EMBL" id="SMF03172.1"/>
    </source>
</evidence>
<protein>
    <submittedName>
        <fullName evidence="1">Intein N-terminal splicing region</fullName>
    </submittedName>
</protein>
<accession>A0A1Y6BIW7</accession>
<dbReference type="EMBL" id="FWZT01000003">
    <property type="protein sequence ID" value="SMF03172.1"/>
    <property type="molecule type" value="Genomic_DNA"/>
</dbReference>
<dbReference type="Proteomes" id="UP000192907">
    <property type="component" value="Unassembled WGS sequence"/>
</dbReference>
<reference evidence="2" key="1">
    <citation type="submission" date="2017-04" db="EMBL/GenBank/DDBJ databases">
        <authorList>
            <person name="Varghese N."/>
            <person name="Submissions S."/>
        </authorList>
    </citation>
    <scope>NUCLEOTIDE SEQUENCE [LARGE SCALE GENOMIC DNA]</scope>
    <source>
        <strain evidence="2">RKEM611</strain>
    </source>
</reference>
<dbReference type="RefSeq" id="WP_132315795.1">
    <property type="nucleotide sequence ID" value="NZ_FWZT01000003.1"/>
</dbReference>
<keyword evidence="2" id="KW-1185">Reference proteome</keyword>
<dbReference type="STRING" id="1513793.SAMN06296036_103316"/>
<evidence type="ECO:0000313" key="2">
    <source>
        <dbReference type="Proteomes" id="UP000192907"/>
    </source>
</evidence>
<dbReference type="OrthoDB" id="5379915at2"/>
<dbReference type="PROSITE" id="PS50817">
    <property type="entry name" value="INTEIN_N_TER"/>
    <property type="match status" value="1"/>
</dbReference>
<dbReference type="InterPro" id="IPR036844">
    <property type="entry name" value="Hint_dom_sf"/>
</dbReference>
<proteinExistence type="predicted"/>
<dbReference type="AlphaFoldDB" id="A0A1Y6BIW7"/>
<gene>
    <name evidence="1" type="ORF">SAMN06296036_103316</name>
</gene>
<dbReference type="InterPro" id="IPR006141">
    <property type="entry name" value="Intein_N"/>
</dbReference>
<name>A0A1Y6BIW7_9BACT</name>
<dbReference type="GO" id="GO:0016539">
    <property type="term" value="P:intein-mediated protein splicing"/>
    <property type="evidence" value="ECO:0007669"/>
    <property type="project" value="InterPro"/>
</dbReference>
<dbReference type="Gene3D" id="2.170.16.10">
    <property type="entry name" value="Hedgehog/Intein (Hint) domain"/>
    <property type="match status" value="1"/>
</dbReference>
<sequence length="319" mass="35708">MLTGKKLISVVITSLGLFGLETFASDAPRGWRTNTNFDPLAEVQLKRRCAASDTITDGANRDWLSYEQANQRVEWAINCGHIADTSRRLFTHYLDDITFDWVPLPSGKMRYPSFAVNDASTQFPVWKPDIRTCSMPSNVIWLINCESGCYTQDQLVLFGSGHQTLPEAIEQGEATIMVMDGSQGFDGLSYIEREISYYTADGAEKLETVRRFTTSHGQTITVTKGHPLVDGEGYMRFAETFKKGEYLVRQDGSKAVISEIEDISYFGRVYNVAPRGHDAEANVVVGQGFLNGSVKFQEGTIRNFNRAMARQLIHDSILN</sequence>